<dbReference type="InterPro" id="IPR001041">
    <property type="entry name" value="2Fe-2S_ferredoxin-type"/>
</dbReference>
<dbReference type="AlphaFoldDB" id="A0A4U0SK35"/>
<protein>
    <submittedName>
        <fullName evidence="8">MOSC domain-containing protein</fullName>
    </submittedName>
</protein>
<evidence type="ECO:0000313" key="8">
    <source>
        <dbReference type="EMBL" id="TKA09338.1"/>
    </source>
</evidence>
<feature type="domain" description="2Fe-2S ferredoxin-type" evidence="4">
    <location>
        <begin position="509"/>
        <end position="591"/>
    </location>
</feature>
<dbReference type="Pfam" id="PF03475">
    <property type="entry name" value="YiiM_3-alpha"/>
    <property type="match status" value="1"/>
</dbReference>
<dbReference type="Pfam" id="PF03473">
    <property type="entry name" value="MOSC"/>
    <property type="match status" value="1"/>
</dbReference>
<dbReference type="Pfam" id="PF00970">
    <property type="entry name" value="FAD_binding_6"/>
    <property type="match status" value="1"/>
</dbReference>
<dbReference type="InterPro" id="IPR017938">
    <property type="entry name" value="Riboflavin_synthase-like_b-brl"/>
</dbReference>
<dbReference type="RefSeq" id="WP_136725933.1">
    <property type="nucleotide sequence ID" value="NZ_SUMC01000023.1"/>
</dbReference>
<keyword evidence="1" id="KW-0408">Iron</keyword>
<dbReference type="GO" id="GO:0051537">
    <property type="term" value="F:2 iron, 2 sulfur cluster binding"/>
    <property type="evidence" value="ECO:0007669"/>
    <property type="project" value="UniProtKB-KW"/>
</dbReference>
<gene>
    <name evidence="7" type="ORF">FCI23_23595</name>
    <name evidence="8" type="ORF">FCI23_23670</name>
</gene>
<dbReference type="InterPro" id="IPR008333">
    <property type="entry name" value="Cbr1-like_FAD-bd_dom"/>
</dbReference>
<dbReference type="EMBL" id="SUMC01000023">
    <property type="protein sequence ID" value="TKA09326.1"/>
    <property type="molecule type" value="Genomic_DNA"/>
</dbReference>
<evidence type="ECO:0000256" key="2">
    <source>
        <dbReference type="ARBA" id="ARBA00023014"/>
    </source>
</evidence>
<dbReference type="InterPro" id="IPR017927">
    <property type="entry name" value="FAD-bd_FR_type"/>
</dbReference>
<evidence type="ECO:0000259" key="5">
    <source>
        <dbReference type="PROSITE" id="PS51340"/>
    </source>
</evidence>
<evidence type="ECO:0000313" key="9">
    <source>
        <dbReference type="Proteomes" id="UP000305778"/>
    </source>
</evidence>
<dbReference type="PROSITE" id="PS51340">
    <property type="entry name" value="MOSC"/>
    <property type="match status" value="1"/>
</dbReference>
<dbReference type="Gene3D" id="3.40.50.80">
    <property type="entry name" value="Nucleotide-binding domain of ferredoxin-NADP reductase (FNR) module"/>
    <property type="match status" value="1"/>
</dbReference>
<keyword evidence="1" id="KW-0001">2Fe-2S</keyword>
<sequence length="591" mass="62226">MATLMAVNVGMPKDVPWHGKTVHTGVYKQTVTGPRMVRRLNIDGDGQGDLGGHGGEQRAVLVYQTDSYRFWAKELGRDDLAPGQFGENFTVDGLPDDEVCVGDRYRIGGAVFEVTQPRVTCYRVGLRMGEPQMAALLVSHRRPGFYLRVIEEGEVEAGQEIVKVSTGPGQMTVEEIDGVLYLPGHTRQQVERALRIPALSPGWQGSMRTLLDRADSDVSGGSSGSAGLTAAAGAPPPGWPGFRPLAVTGIQPESRSVFSLSLAAADGSPLPAALPGQFLTVKVRPEGDEPPLIRSYSLSGEPGTGTYRISVKVEPHGAASNRLRAHLRVGDSLEAAAPRGTFFLAGGDNPVVLMSAGVGVTPVLAMLHALARDRSTRQVWWLHGARDGGEHPFAQESRVLLDALPHARSVIYYSRPAAADRQGTDYTEASRLSADRIPGLGLPTDADAYLCGPVAFMDSVTAALVGSGLAASRVHTEVFGAGPSLTPGVKGSATATAPHQPAGPAGAGPSVSFARSGLTVPWNDTQESLLELAEACDVPVQWSCRTGVCHTCELALMSGAVDYSPEPVEPPADGNILICCSKPTDGIVLDL</sequence>
<dbReference type="InterPro" id="IPR011037">
    <property type="entry name" value="Pyrv_Knase-like_insert_dom_sf"/>
</dbReference>
<dbReference type="InterPro" id="IPR005302">
    <property type="entry name" value="MoCF_Sase_C"/>
</dbReference>
<dbReference type="PROSITE" id="PS51085">
    <property type="entry name" value="2FE2S_FER_2"/>
    <property type="match status" value="1"/>
</dbReference>
<comment type="caution">
    <text evidence="8">The sequence shown here is derived from an EMBL/GenBank/DDBJ whole genome shotgun (WGS) entry which is preliminary data.</text>
</comment>
<dbReference type="EMBL" id="SUMC01000023">
    <property type="protein sequence ID" value="TKA09338.1"/>
    <property type="molecule type" value="Genomic_DNA"/>
</dbReference>
<feature type="region of interest" description="Disordered" evidence="3">
    <location>
        <begin position="489"/>
        <end position="508"/>
    </location>
</feature>
<dbReference type="OrthoDB" id="9801223at2"/>
<dbReference type="GO" id="GO:0030170">
    <property type="term" value="F:pyridoxal phosphate binding"/>
    <property type="evidence" value="ECO:0007669"/>
    <property type="project" value="InterPro"/>
</dbReference>
<name>A0A4U0SK35_9ACTN</name>
<feature type="domain" description="MOSC" evidence="5">
    <location>
        <begin position="29"/>
        <end position="164"/>
    </location>
</feature>
<organism evidence="8 9">
    <name type="scientific">Actinacidiphila oryziradicis</name>
    <dbReference type="NCBI Taxonomy" id="2571141"/>
    <lineage>
        <taxon>Bacteria</taxon>
        <taxon>Bacillati</taxon>
        <taxon>Actinomycetota</taxon>
        <taxon>Actinomycetes</taxon>
        <taxon>Kitasatosporales</taxon>
        <taxon>Streptomycetaceae</taxon>
        <taxon>Actinacidiphila</taxon>
    </lineage>
</organism>
<accession>A0A4U0SK35</accession>
<dbReference type="PANTHER" id="PTHR30212">
    <property type="entry name" value="PROTEIN YIIM"/>
    <property type="match status" value="1"/>
</dbReference>
<dbReference type="CDD" id="cd06184">
    <property type="entry name" value="flavohem_like_fad_nad_binding"/>
    <property type="match status" value="1"/>
</dbReference>
<dbReference type="InterPro" id="IPR005163">
    <property type="entry name" value="Tri_helical_YiiM-like"/>
</dbReference>
<dbReference type="SUPFAM" id="SSF50800">
    <property type="entry name" value="PK beta-barrel domain-like"/>
    <property type="match status" value="1"/>
</dbReference>
<feature type="domain" description="FAD-binding FR-type" evidence="6">
    <location>
        <begin position="240"/>
        <end position="345"/>
    </location>
</feature>
<dbReference type="InterPro" id="IPR039261">
    <property type="entry name" value="FNR_nucleotide-bd"/>
</dbReference>
<dbReference type="InterPro" id="IPR012675">
    <property type="entry name" value="Beta-grasp_dom_sf"/>
</dbReference>
<dbReference type="Proteomes" id="UP000305778">
    <property type="component" value="Unassembled WGS sequence"/>
</dbReference>
<keyword evidence="2" id="KW-0411">Iron-sulfur</keyword>
<dbReference type="Gene3D" id="3.10.20.30">
    <property type="match status" value="1"/>
</dbReference>
<dbReference type="InterPro" id="IPR036010">
    <property type="entry name" value="2Fe-2S_ferredoxin-like_sf"/>
</dbReference>
<dbReference type="InterPro" id="IPR052353">
    <property type="entry name" value="Benzoxazolinone_Detox_Enz"/>
</dbReference>
<dbReference type="PROSITE" id="PS51384">
    <property type="entry name" value="FAD_FR"/>
    <property type="match status" value="1"/>
</dbReference>
<dbReference type="Gene3D" id="2.40.33.20">
    <property type="entry name" value="PK beta-barrel domain-like"/>
    <property type="match status" value="1"/>
</dbReference>
<proteinExistence type="predicted"/>
<feature type="region of interest" description="Disordered" evidence="3">
    <location>
        <begin position="214"/>
        <end position="235"/>
    </location>
</feature>
<dbReference type="PANTHER" id="PTHR30212:SF2">
    <property type="entry name" value="PROTEIN YIIM"/>
    <property type="match status" value="1"/>
</dbReference>
<evidence type="ECO:0000256" key="3">
    <source>
        <dbReference type="SAM" id="MobiDB-lite"/>
    </source>
</evidence>
<dbReference type="InterPro" id="IPR001433">
    <property type="entry name" value="OxRdtase_FAD/NAD-bd"/>
</dbReference>
<feature type="compositionally biased region" description="Low complexity" evidence="3">
    <location>
        <begin position="493"/>
        <end position="508"/>
    </location>
</feature>
<evidence type="ECO:0000259" key="6">
    <source>
        <dbReference type="PROSITE" id="PS51384"/>
    </source>
</evidence>
<reference evidence="8 9" key="1">
    <citation type="submission" date="2019-04" db="EMBL/GenBank/DDBJ databases">
        <title>Streptomyces oryziradicis sp. nov., a novel actinomycete isolated from rhizosphere soil of rice (Oryza sativa L.).</title>
        <authorList>
            <person name="Li C."/>
        </authorList>
    </citation>
    <scope>NUCLEOTIDE SEQUENCE [LARGE SCALE GENOMIC DNA]</scope>
    <source>
        <strain evidence="8 9">NEAU-C40</strain>
    </source>
</reference>
<evidence type="ECO:0000256" key="1">
    <source>
        <dbReference type="ARBA" id="ARBA00022714"/>
    </source>
</evidence>
<evidence type="ECO:0000313" key="7">
    <source>
        <dbReference type="EMBL" id="TKA09326.1"/>
    </source>
</evidence>
<dbReference type="Pfam" id="PF00111">
    <property type="entry name" value="Fer2"/>
    <property type="match status" value="1"/>
</dbReference>
<keyword evidence="1" id="KW-0479">Metal-binding</keyword>
<evidence type="ECO:0000259" key="4">
    <source>
        <dbReference type="PROSITE" id="PS51085"/>
    </source>
</evidence>
<dbReference type="GO" id="GO:0016491">
    <property type="term" value="F:oxidoreductase activity"/>
    <property type="evidence" value="ECO:0007669"/>
    <property type="project" value="InterPro"/>
</dbReference>
<dbReference type="CDD" id="cd00207">
    <property type="entry name" value="fer2"/>
    <property type="match status" value="1"/>
</dbReference>
<dbReference type="GO" id="GO:0030151">
    <property type="term" value="F:molybdenum ion binding"/>
    <property type="evidence" value="ECO:0007669"/>
    <property type="project" value="InterPro"/>
</dbReference>
<dbReference type="Gene3D" id="2.40.30.10">
    <property type="entry name" value="Translation factors"/>
    <property type="match status" value="1"/>
</dbReference>
<dbReference type="SUPFAM" id="SSF63380">
    <property type="entry name" value="Riboflavin synthase domain-like"/>
    <property type="match status" value="1"/>
</dbReference>
<keyword evidence="9" id="KW-1185">Reference proteome</keyword>
<dbReference type="SUPFAM" id="SSF52343">
    <property type="entry name" value="Ferredoxin reductase-like, C-terminal NADP-linked domain"/>
    <property type="match status" value="1"/>
</dbReference>
<dbReference type="Pfam" id="PF00175">
    <property type="entry name" value="NAD_binding_1"/>
    <property type="match status" value="1"/>
</dbReference>
<dbReference type="SUPFAM" id="SSF54292">
    <property type="entry name" value="2Fe-2S ferredoxin-like"/>
    <property type="match status" value="1"/>
</dbReference>
<dbReference type="PRINTS" id="PR00410">
    <property type="entry name" value="PHEHYDRXLASE"/>
</dbReference>